<protein>
    <recommendedName>
        <fullName evidence="4">RAP domain-containing protein</fullName>
    </recommendedName>
</protein>
<evidence type="ECO:0000256" key="1">
    <source>
        <dbReference type="SAM" id="MobiDB-lite"/>
    </source>
</evidence>
<proteinExistence type="predicted"/>
<dbReference type="PANTHER" id="PTHR21228:SF40">
    <property type="entry name" value="LD45607P"/>
    <property type="match status" value="1"/>
</dbReference>
<dbReference type="InterPro" id="IPR050870">
    <property type="entry name" value="FAST_kinase"/>
</dbReference>
<feature type="compositionally biased region" description="Low complexity" evidence="1">
    <location>
        <begin position="180"/>
        <end position="209"/>
    </location>
</feature>
<feature type="region of interest" description="Disordered" evidence="1">
    <location>
        <begin position="264"/>
        <end position="289"/>
    </location>
</feature>
<reference evidence="2" key="1">
    <citation type="journal article" date="2019" name="Plant J.">
        <title>Chlorella vulgaris genome assembly and annotation reveals the molecular basis for metabolic acclimation to high light conditions.</title>
        <authorList>
            <person name="Cecchin M."/>
            <person name="Marcolungo L."/>
            <person name="Rossato M."/>
            <person name="Girolomoni L."/>
            <person name="Cosentino E."/>
            <person name="Cuine S."/>
            <person name="Li-Beisson Y."/>
            <person name="Delledonne M."/>
            <person name="Ballottari M."/>
        </authorList>
    </citation>
    <scope>NUCLEOTIDE SEQUENCE</scope>
    <source>
        <strain evidence="2">211/11P</strain>
    </source>
</reference>
<evidence type="ECO:0008006" key="4">
    <source>
        <dbReference type="Google" id="ProtNLM"/>
    </source>
</evidence>
<feature type="compositionally biased region" description="Low complexity" evidence="1">
    <location>
        <begin position="1010"/>
        <end position="1027"/>
    </location>
</feature>
<sequence length="1141" mass="121734">MLRQPWSPPRQVQSRSRQLQQQGSELERLIKSSGSAAAVLNLVDSSPDLSAADAAAALSALSRLLRGTGQADRQEAVQHPAVTRLHSALLNGVADLPPGTLAGLLQHSVWLGLTTPPALLNAVTEQLTLRLETAKASEVCLAAWALTKLGHSGVTSLLQAVEAAVVQGAQGQQQEREQQQHGQQQEQPQHLQQQQQQQHQEQQQQPQQPQQQLWQEHLLSPWLAALQPAALVNLLWAAGKAGYRSVPLLNAIAMALSSSTSSDRGAVWRQRQLRQHHPRQPPAAAPKTHLDSLKAQQLSMLFYSAGLLKWAPDEQFLRGATAAAQRQLHAFAPQGLSNTAWGLTQLPAAAQATTAPLVAALLREATPRLSSFKLQELSMCVMAAASPGPAWRLHRGPLMAAAAAQVAARHSQIGGRDLVTILSAFATSGYEPPAVVLGAATRRLDRLAPSLPPATLSWLLWALARMKGHPTPRSLLRKVEAVLRGQLGLLYALAPADVARLCWSLSELNYFSGALLADLAAVNRSMWERMDSQSMAMALHSYAQQQYTPHELLDVAAEHLVYGLPAYSPQAVATVMWAFGKLQVHPGRGLPGGGPCTPDGVPVMAAVAEYTLQRTAAPQRQQQQPGGEAAPPPEQPFNLQGLSMVLWAFAKLEHNPGDQLLQAVSARFVAELRQGQATDAAAAVEDAVQAAVVEVTAAEAGDAASPLQAVASVGWSLAHFGFAAEDFFTAVYEALPELLAAQARQGSSATVERATAHAIALLAQASTKLRVAAAVPLLRLLLPVAEQRVSAFNAEELCHLLWALAHAAVQPPLTLLDAAAGRLADQVAGGWGGSADEARLLCLAAHSLALLSYRADPALLHGCVRLAAAAVDELPVSLLCKLVWGCAHVGHDPPEQELEEITGNLYYRLSHARGNSTVLNVPDLIHLLWGLAALQQYHSQLYSNLAFRATRLPDGVPEQPHLRRLLREATVLHSIEHKLSAVAASAAAAILPAWMASQQQEEAAERQEQQRQSQGGVATAPVARGAAPVPPRQLELRTAAEAVCETLRRHGLPASLKQLSFGDFLVLLDLGRGKSEEWRELHAAVVPLTAPGRAAVNAPDQPLGTALVARRVLEVRGLPTVLATADEAQLVAACRGLLASA</sequence>
<evidence type="ECO:0000313" key="2">
    <source>
        <dbReference type="EMBL" id="KAI3433536.1"/>
    </source>
</evidence>
<feature type="region of interest" description="Disordered" evidence="1">
    <location>
        <begin position="615"/>
        <end position="635"/>
    </location>
</feature>
<dbReference type="GO" id="GO:0035770">
    <property type="term" value="C:ribonucleoprotein granule"/>
    <property type="evidence" value="ECO:0007669"/>
    <property type="project" value="TreeGrafter"/>
</dbReference>
<gene>
    <name evidence="2" type="ORF">D9Q98_003346</name>
</gene>
<dbReference type="GO" id="GO:0003723">
    <property type="term" value="F:RNA binding"/>
    <property type="evidence" value="ECO:0007669"/>
    <property type="project" value="TreeGrafter"/>
</dbReference>
<accession>A0A9D4TSF9</accession>
<comment type="caution">
    <text evidence="2">The sequence shown here is derived from an EMBL/GenBank/DDBJ whole genome shotgun (WGS) entry which is preliminary data.</text>
</comment>
<dbReference type="Proteomes" id="UP001055712">
    <property type="component" value="Unassembled WGS sequence"/>
</dbReference>
<reference evidence="2" key="2">
    <citation type="submission" date="2020-11" db="EMBL/GenBank/DDBJ databases">
        <authorList>
            <person name="Cecchin M."/>
            <person name="Marcolungo L."/>
            <person name="Rossato M."/>
            <person name="Girolomoni L."/>
            <person name="Cosentino E."/>
            <person name="Cuine S."/>
            <person name="Li-Beisson Y."/>
            <person name="Delledonne M."/>
            <person name="Ballottari M."/>
        </authorList>
    </citation>
    <scope>NUCLEOTIDE SEQUENCE</scope>
    <source>
        <strain evidence="2">211/11P</strain>
        <tissue evidence="2">Whole cell</tissue>
    </source>
</reference>
<dbReference type="AlphaFoldDB" id="A0A9D4TSF9"/>
<organism evidence="2 3">
    <name type="scientific">Chlorella vulgaris</name>
    <name type="common">Green alga</name>
    <dbReference type="NCBI Taxonomy" id="3077"/>
    <lineage>
        <taxon>Eukaryota</taxon>
        <taxon>Viridiplantae</taxon>
        <taxon>Chlorophyta</taxon>
        <taxon>core chlorophytes</taxon>
        <taxon>Trebouxiophyceae</taxon>
        <taxon>Chlorellales</taxon>
        <taxon>Chlorellaceae</taxon>
        <taxon>Chlorella clade</taxon>
        <taxon>Chlorella</taxon>
    </lineage>
</organism>
<dbReference type="PANTHER" id="PTHR21228">
    <property type="entry name" value="FAST LEU-RICH DOMAIN-CONTAINING"/>
    <property type="match status" value="1"/>
</dbReference>
<dbReference type="EMBL" id="SIDB01000004">
    <property type="protein sequence ID" value="KAI3433536.1"/>
    <property type="molecule type" value="Genomic_DNA"/>
</dbReference>
<feature type="compositionally biased region" description="Low complexity" evidence="1">
    <location>
        <begin position="616"/>
        <end position="629"/>
    </location>
</feature>
<dbReference type="OrthoDB" id="385235at2759"/>
<dbReference type="GO" id="GO:0000963">
    <property type="term" value="P:mitochondrial RNA processing"/>
    <property type="evidence" value="ECO:0007669"/>
    <property type="project" value="TreeGrafter"/>
</dbReference>
<feature type="region of interest" description="Disordered" evidence="1">
    <location>
        <begin position="1000"/>
        <end position="1030"/>
    </location>
</feature>
<dbReference type="GO" id="GO:0044528">
    <property type="term" value="P:regulation of mitochondrial mRNA stability"/>
    <property type="evidence" value="ECO:0007669"/>
    <property type="project" value="TreeGrafter"/>
</dbReference>
<dbReference type="GO" id="GO:0005759">
    <property type="term" value="C:mitochondrial matrix"/>
    <property type="evidence" value="ECO:0007669"/>
    <property type="project" value="TreeGrafter"/>
</dbReference>
<evidence type="ECO:0000313" key="3">
    <source>
        <dbReference type="Proteomes" id="UP001055712"/>
    </source>
</evidence>
<keyword evidence="3" id="KW-1185">Reference proteome</keyword>
<name>A0A9D4TSF9_CHLVU</name>
<feature type="region of interest" description="Disordered" evidence="1">
    <location>
        <begin position="172"/>
        <end position="209"/>
    </location>
</feature>